<evidence type="ECO:0000313" key="2">
    <source>
        <dbReference type="Proteomes" id="UP000030149"/>
    </source>
</evidence>
<name>V6SCI5_9FLAO</name>
<dbReference type="AlphaFoldDB" id="V6SCI5"/>
<keyword evidence="2" id="KW-1185">Reference proteome</keyword>
<dbReference type="PATRIC" id="fig|1107311.3.peg.566"/>
<dbReference type="Proteomes" id="UP000030149">
    <property type="component" value="Unassembled WGS sequence"/>
</dbReference>
<evidence type="ECO:0008006" key="3">
    <source>
        <dbReference type="Google" id="ProtNLM"/>
    </source>
</evidence>
<reference evidence="1 2" key="2">
    <citation type="journal article" date="2015" name="Stand. Genomic Sci.">
        <title>High quality draft genomic sequence of Flavobacterium enshiense DK69(T) and comparison among Flavobacterium genomes.</title>
        <authorList>
            <person name="Zeng Z."/>
            <person name="Chen C."/>
            <person name="Du H."/>
            <person name="Wang G."/>
            <person name="Li M."/>
        </authorList>
    </citation>
    <scope>NUCLEOTIDE SEQUENCE [LARGE SCALE GENOMIC DNA]</scope>
    <source>
        <strain evidence="1 2">DK69</strain>
    </source>
</reference>
<organism evidence="1 2">
    <name type="scientific">Flavobacterium enshiense DK69</name>
    <dbReference type="NCBI Taxonomy" id="1107311"/>
    <lineage>
        <taxon>Bacteria</taxon>
        <taxon>Pseudomonadati</taxon>
        <taxon>Bacteroidota</taxon>
        <taxon>Flavobacteriia</taxon>
        <taxon>Flavobacteriales</taxon>
        <taxon>Flavobacteriaceae</taxon>
        <taxon>Flavobacterium</taxon>
    </lineage>
</organism>
<dbReference type="OrthoDB" id="5855557at2"/>
<dbReference type="RefSeq" id="WP_023572628.1">
    <property type="nucleotide sequence ID" value="NZ_AVCS01000006.1"/>
</dbReference>
<dbReference type="eggNOG" id="ENOG5030Z2C">
    <property type="taxonomic scope" value="Bacteria"/>
</dbReference>
<accession>V6SCI5</accession>
<reference evidence="2" key="1">
    <citation type="submission" date="2013-09" db="EMBL/GenBank/DDBJ databases">
        <authorList>
            <person name="Zeng Z."/>
            <person name="Chen C."/>
        </authorList>
    </citation>
    <scope>NUCLEOTIDE SEQUENCE [LARGE SCALE GENOMIC DNA]</scope>
    <source>
        <strain evidence="2">DK69</strain>
    </source>
</reference>
<evidence type="ECO:0000313" key="1">
    <source>
        <dbReference type="EMBL" id="KGO95473.1"/>
    </source>
</evidence>
<comment type="caution">
    <text evidence="1">The sequence shown here is derived from an EMBL/GenBank/DDBJ whole genome shotgun (WGS) entry which is preliminary data.</text>
</comment>
<protein>
    <recommendedName>
        <fullName evidence="3">Peptidase MA-like domain-containing protein</fullName>
    </recommendedName>
</protein>
<sequence length="266" mass="30693">MRSKNLIITVLFSSLLFVGWKAIDQEWLSEKRKGYTLKYTSSDKKNKKEYRQLIENGMSSAAFFFGDGFKKEFDVFIHPNRLSLDIAWQKDWNMPDFKSECWMVASGVATKLDVISPKQWDKEACEHIYSDTNKTQQLITHELIHVYHGQLNVSPDFSDVQGIDWFVEGLATYASGQCDSKRISEVQKAILENKIPEKLDDFWKGKIKYGLSGSVVMFIDKTYGREKLRTLLPLNKKSELLAALNTTESELLAAWRNHILEYKSGQ</sequence>
<dbReference type="EMBL" id="JRLZ01000010">
    <property type="protein sequence ID" value="KGO95473.1"/>
    <property type="molecule type" value="Genomic_DNA"/>
</dbReference>
<proteinExistence type="predicted"/>
<gene>
    <name evidence="1" type="ORF">Q767_11780</name>
</gene>